<dbReference type="Pfam" id="PF10702">
    <property type="entry name" value="DUF2507"/>
    <property type="match status" value="1"/>
</dbReference>
<protein>
    <submittedName>
        <fullName evidence="1">Hydrocarbon binding protein</fullName>
    </submittedName>
</protein>
<name>A0ABS4GJD4_9BACL</name>
<dbReference type="RefSeq" id="WP_209808293.1">
    <property type="nucleotide sequence ID" value="NZ_JAGGKT010000001.1"/>
</dbReference>
<reference evidence="1 2" key="1">
    <citation type="submission" date="2021-03" db="EMBL/GenBank/DDBJ databases">
        <title>Genomic Encyclopedia of Type Strains, Phase IV (KMG-IV): sequencing the most valuable type-strain genomes for metagenomic binning, comparative biology and taxonomic classification.</title>
        <authorList>
            <person name="Goeker M."/>
        </authorList>
    </citation>
    <scope>NUCLEOTIDE SEQUENCE [LARGE SCALE GENOMIC DNA]</scope>
    <source>
        <strain evidence="1 2">DSM 24738</strain>
    </source>
</reference>
<dbReference type="InterPro" id="IPR024096">
    <property type="entry name" value="NO_sig/Golgi_transp_ligand-bd"/>
</dbReference>
<dbReference type="EMBL" id="JAGGKT010000001">
    <property type="protein sequence ID" value="MBP1930360.1"/>
    <property type="molecule type" value="Genomic_DNA"/>
</dbReference>
<sequence>MRQSLAVSTLFKESILLPPENVSNSLLGYLFFREKLLEIVLGDSETNILYWVGKELGNSLIVQVIEEIEDIFLQLDLGQVQLDSQSSSFLCYRVTHNRYNLLRKERLEKTLHLEAGLMAGIAENVLKRYCAATVQMDQKNGMSALIQIAVD</sequence>
<gene>
    <name evidence="1" type="ORF">J2Z37_000347</name>
</gene>
<dbReference type="SUPFAM" id="SSF111126">
    <property type="entry name" value="Ligand-binding domain in the NO signalling and Golgi transport"/>
    <property type="match status" value="1"/>
</dbReference>
<dbReference type="Proteomes" id="UP001519343">
    <property type="component" value="Unassembled WGS sequence"/>
</dbReference>
<proteinExistence type="predicted"/>
<comment type="caution">
    <text evidence="1">The sequence shown here is derived from an EMBL/GenBank/DDBJ whole genome shotgun (WGS) entry which is preliminary data.</text>
</comment>
<dbReference type="Gene3D" id="3.30.1380.20">
    <property type="entry name" value="Trafficking protein particle complex subunit 3"/>
    <property type="match status" value="1"/>
</dbReference>
<evidence type="ECO:0000313" key="1">
    <source>
        <dbReference type="EMBL" id="MBP1930360.1"/>
    </source>
</evidence>
<accession>A0ABS4GJD4</accession>
<dbReference type="InterPro" id="IPR019642">
    <property type="entry name" value="DUF2507"/>
</dbReference>
<keyword evidence="2" id="KW-1185">Reference proteome</keyword>
<evidence type="ECO:0000313" key="2">
    <source>
        <dbReference type="Proteomes" id="UP001519343"/>
    </source>
</evidence>
<organism evidence="1 2">
    <name type="scientific">Ammoniphilus resinae</name>
    <dbReference type="NCBI Taxonomy" id="861532"/>
    <lineage>
        <taxon>Bacteria</taxon>
        <taxon>Bacillati</taxon>
        <taxon>Bacillota</taxon>
        <taxon>Bacilli</taxon>
        <taxon>Bacillales</taxon>
        <taxon>Paenibacillaceae</taxon>
        <taxon>Aneurinibacillus group</taxon>
        <taxon>Ammoniphilus</taxon>
    </lineage>
</organism>